<reference evidence="1" key="1">
    <citation type="submission" date="2018-05" db="EMBL/GenBank/DDBJ databases">
        <authorList>
            <person name="Lanie J.A."/>
            <person name="Ng W.-L."/>
            <person name="Kazmierczak K.M."/>
            <person name="Andrzejewski T.M."/>
            <person name="Davidsen T.M."/>
            <person name="Wayne K.J."/>
            <person name="Tettelin H."/>
            <person name="Glass J.I."/>
            <person name="Rusch D."/>
            <person name="Podicherti R."/>
            <person name="Tsui H.-C.T."/>
            <person name="Winkler M.E."/>
        </authorList>
    </citation>
    <scope>NUCLEOTIDE SEQUENCE</scope>
</reference>
<feature type="non-terminal residue" evidence="1">
    <location>
        <position position="1"/>
    </location>
</feature>
<accession>A0A382AM13</accession>
<name>A0A382AM13_9ZZZZ</name>
<dbReference type="AlphaFoldDB" id="A0A382AM13"/>
<protein>
    <recommendedName>
        <fullName evidence="2">DUF1015 domain-containing protein</fullName>
    </recommendedName>
</protein>
<evidence type="ECO:0008006" key="2">
    <source>
        <dbReference type="Google" id="ProtNLM"/>
    </source>
</evidence>
<organism evidence="1">
    <name type="scientific">marine metagenome</name>
    <dbReference type="NCBI Taxonomy" id="408172"/>
    <lineage>
        <taxon>unclassified sequences</taxon>
        <taxon>metagenomes</taxon>
        <taxon>ecological metagenomes</taxon>
    </lineage>
</organism>
<sequence>HVIRAAVDVEREEQIISPHHDAGFIARQIHNGEARMAFIMRPVPLNEFVSIVTRGWRLPAKTTNFFPKPPAGAVIQQFGETL</sequence>
<proteinExistence type="predicted"/>
<dbReference type="EMBL" id="UINC01025840">
    <property type="protein sequence ID" value="SVB02182.1"/>
    <property type="molecule type" value="Genomic_DNA"/>
</dbReference>
<gene>
    <name evidence="1" type="ORF">METZ01_LOCUS155036</name>
</gene>
<evidence type="ECO:0000313" key="1">
    <source>
        <dbReference type="EMBL" id="SVB02182.1"/>
    </source>
</evidence>